<proteinExistence type="predicted"/>
<dbReference type="EMBL" id="HBHX01070460">
    <property type="protein sequence ID" value="CAE0151351.1"/>
    <property type="molecule type" value="Transcribed_RNA"/>
</dbReference>
<sequence>MRLSAKRKQAGGLSSSTYAGWFSNSMRNSIRQNSSAAAKTSAPCPPPAHVDLLRDVDNERQTVEAVRSNAYLSQQGRADGSRTKEAVVVMSNAEYSRGSCAYEKLLALLETAGQRDVVLMPHGSPSESLLALPRPGASPRGWTGSVAARGEEASFL</sequence>
<reference evidence="2" key="1">
    <citation type="submission" date="2021-01" db="EMBL/GenBank/DDBJ databases">
        <authorList>
            <person name="Corre E."/>
            <person name="Pelletier E."/>
            <person name="Niang G."/>
            <person name="Scheremetjew M."/>
            <person name="Finn R."/>
            <person name="Kale V."/>
            <person name="Holt S."/>
            <person name="Cochrane G."/>
            <person name="Meng A."/>
            <person name="Brown T."/>
            <person name="Cohen L."/>
        </authorList>
    </citation>
    <scope>NUCLEOTIDE SEQUENCE</scope>
    <source>
        <strain evidence="2">CCMP281</strain>
    </source>
</reference>
<dbReference type="AlphaFoldDB" id="A0A7S3FIR5"/>
<accession>A0A7S3FIR5</accession>
<organism evidence="2">
    <name type="scientific">Haptolina ericina</name>
    <dbReference type="NCBI Taxonomy" id="156174"/>
    <lineage>
        <taxon>Eukaryota</taxon>
        <taxon>Haptista</taxon>
        <taxon>Haptophyta</taxon>
        <taxon>Prymnesiophyceae</taxon>
        <taxon>Prymnesiales</taxon>
        <taxon>Prymnesiaceae</taxon>
        <taxon>Haptolina</taxon>
    </lineage>
</organism>
<name>A0A7S3FIR5_9EUKA</name>
<protein>
    <submittedName>
        <fullName evidence="2">Uncharacterized protein</fullName>
    </submittedName>
</protein>
<feature type="region of interest" description="Disordered" evidence="1">
    <location>
        <begin position="1"/>
        <end position="20"/>
    </location>
</feature>
<evidence type="ECO:0000313" key="2">
    <source>
        <dbReference type="EMBL" id="CAE0151351.1"/>
    </source>
</evidence>
<feature type="region of interest" description="Disordered" evidence="1">
    <location>
        <begin position="129"/>
        <end position="156"/>
    </location>
</feature>
<gene>
    <name evidence="2" type="ORF">HERI1096_LOCUS38894</name>
</gene>
<evidence type="ECO:0000256" key="1">
    <source>
        <dbReference type="SAM" id="MobiDB-lite"/>
    </source>
</evidence>